<dbReference type="AlphaFoldDB" id="A0A2V3UHZ0"/>
<feature type="domain" description="HTH tetR-type" evidence="3">
    <location>
        <begin position="9"/>
        <end position="69"/>
    </location>
</feature>
<dbReference type="GO" id="GO:0003700">
    <property type="term" value="F:DNA-binding transcription factor activity"/>
    <property type="evidence" value="ECO:0007669"/>
    <property type="project" value="TreeGrafter"/>
</dbReference>
<dbReference type="InterPro" id="IPR050109">
    <property type="entry name" value="HTH-type_TetR-like_transc_reg"/>
</dbReference>
<dbReference type="RefSeq" id="WP_170147025.1">
    <property type="nucleotide sequence ID" value="NZ_JAHBRY010000001.1"/>
</dbReference>
<protein>
    <submittedName>
        <fullName evidence="4">TetR family transcriptional regulator</fullName>
    </submittedName>
</protein>
<dbReference type="InterPro" id="IPR036271">
    <property type="entry name" value="Tet_transcr_reg_TetR-rel_C_sf"/>
</dbReference>
<dbReference type="InterPro" id="IPR009057">
    <property type="entry name" value="Homeodomain-like_sf"/>
</dbReference>
<evidence type="ECO:0000256" key="2">
    <source>
        <dbReference type="PROSITE-ProRule" id="PRU00335"/>
    </source>
</evidence>
<sequence length="218" mass="24434">MKQVQDVASDTRERLMDVAERLFAERGYSNVPTRMIAEEASANTAAVHYHFGSKERLLEAVFHRRLEPMNRERIAKIKEAMAASGNGRPDVEVVLRAFIEPTLRKPRDDGERAFRLLSGRASTDPNPEVKRILFQAYDEVARAFADAIAKACPELSTEELFWRVACVYGAMLYIRADNGRLQPVFGKEFSLSDPEGALRYAIAFMRAGMQAPPAGPVD</sequence>
<evidence type="ECO:0000313" key="4">
    <source>
        <dbReference type="EMBL" id="PXW64982.1"/>
    </source>
</evidence>
<dbReference type="Gene3D" id="1.10.357.10">
    <property type="entry name" value="Tetracycline Repressor, domain 2"/>
    <property type="match status" value="1"/>
</dbReference>
<feature type="DNA-binding region" description="H-T-H motif" evidence="2">
    <location>
        <begin position="32"/>
        <end position="51"/>
    </location>
</feature>
<dbReference type="PANTHER" id="PTHR30055:SF235">
    <property type="entry name" value="TRANSCRIPTIONAL REGULATORY PROTEIN"/>
    <property type="match status" value="1"/>
</dbReference>
<evidence type="ECO:0000313" key="5">
    <source>
        <dbReference type="Proteomes" id="UP000248021"/>
    </source>
</evidence>
<gene>
    <name evidence="4" type="ORF">C7450_101743</name>
</gene>
<dbReference type="PRINTS" id="PR00455">
    <property type="entry name" value="HTHTETR"/>
</dbReference>
<dbReference type="PANTHER" id="PTHR30055">
    <property type="entry name" value="HTH-TYPE TRANSCRIPTIONAL REGULATOR RUTR"/>
    <property type="match status" value="1"/>
</dbReference>
<dbReference type="SUPFAM" id="SSF46689">
    <property type="entry name" value="Homeodomain-like"/>
    <property type="match status" value="1"/>
</dbReference>
<dbReference type="Pfam" id="PF00440">
    <property type="entry name" value="TetR_N"/>
    <property type="match status" value="1"/>
</dbReference>
<dbReference type="InterPro" id="IPR001647">
    <property type="entry name" value="HTH_TetR"/>
</dbReference>
<organism evidence="4 5">
    <name type="scientific">Chelatococcus asaccharovorans</name>
    <dbReference type="NCBI Taxonomy" id="28210"/>
    <lineage>
        <taxon>Bacteria</taxon>
        <taxon>Pseudomonadati</taxon>
        <taxon>Pseudomonadota</taxon>
        <taxon>Alphaproteobacteria</taxon>
        <taxon>Hyphomicrobiales</taxon>
        <taxon>Chelatococcaceae</taxon>
        <taxon>Chelatococcus</taxon>
    </lineage>
</organism>
<accession>A0A2V3UHZ0</accession>
<dbReference type="EMBL" id="QJJK01000001">
    <property type="protein sequence ID" value="PXW64982.1"/>
    <property type="molecule type" value="Genomic_DNA"/>
</dbReference>
<dbReference type="GO" id="GO:0000976">
    <property type="term" value="F:transcription cis-regulatory region binding"/>
    <property type="evidence" value="ECO:0007669"/>
    <property type="project" value="TreeGrafter"/>
</dbReference>
<dbReference type="Proteomes" id="UP000248021">
    <property type="component" value="Unassembled WGS sequence"/>
</dbReference>
<keyword evidence="1 2" id="KW-0238">DNA-binding</keyword>
<name>A0A2V3UHZ0_9HYPH</name>
<dbReference type="InterPro" id="IPR041586">
    <property type="entry name" value="PsrA_TetR_C"/>
</dbReference>
<keyword evidence="5" id="KW-1185">Reference proteome</keyword>
<dbReference type="SUPFAM" id="SSF48498">
    <property type="entry name" value="Tetracyclin repressor-like, C-terminal domain"/>
    <property type="match status" value="1"/>
</dbReference>
<dbReference type="PROSITE" id="PS50977">
    <property type="entry name" value="HTH_TETR_2"/>
    <property type="match status" value="1"/>
</dbReference>
<proteinExistence type="predicted"/>
<evidence type="ECO:0000256" key="1">
    <source>
        <dbReference type="ARBA" id="ARBA00023125"/>
    </source>
</evidence>
<comment type="caution">
    <text evidence="4">The sequence shown here is derived from an EMBL/GenBank/DDBJ whole genome shotgun (WGS) entry which is preliminary data.</text>
</comment>
<reference evidence="4 5" key="1">
    <citation type="submission" date="2018-05" db="EMBL/GenBank/DDBJ databases">
        <title>Genomic Encyclopedia of Type Strains, Phase IV (KMG-IV): sequencing the most valuable type-strain genomes for metagenomic binning, comparative biology and taxonomic classification.</title>
        <authorList>
            <person name="Goeker M."/>
        </authorList>
    </citation>
    <scope>NUCLEOTIDE SEQUENCE [LARGE SCALE GENOMIC DNA]</scope>
    <source>
        <strain evidence="4 5">DSM 6462</strain>
    </source>
</reference>
<evidence type="ECO:0000259" key="3">
    <source>
        <dbReference type="PROSITE" id="PS50977"/>
    </source>
</evidence>
<dbReference type="Pfam" id="PF17939">
    <property type="entry name" value="TetR_C_30"/>
    <property type="match status" value="1"/>
</dbReference>